<dbReference type="KEGG" id="saal:L336_0647"/>
<feature type="chain" id="PRO_5004377620" evidence="2">
    <location>
        <begin position="36"/>
        <end position="518"/>
    </location>
</feature>
<keyword evidence="1" id="KW-0812">Transmembrane</keyword>
<dbReference type="STRING" id="1332188.L336_0647"/>
<organism evidence="3 4">
    <name type="scientific">Candidatus Saccharimonas aalborgensis</name>
    <dbReference type="NCBI Taxonomy" id="1332188"/>
    <lineage>
        <taxon>Bacteria</taxon>
        <taxon>Candidatus Saccharimonadota</taxon>
        <taxon>Candidatus Saccharimonadia</taxon>
        <taxon>Candidatus Saccharimonadales</taxon>
        <taxon>Candidatus Saccharimonadaceae</taxon>
        <taxon>Candidatus Saccharimonas</taxon>
    </lineage>
</organism>
<gene>
    <name evidence="3" type="ORF">L336_0647</name>
</gene>
<keyword evidence="1" id="KW-1133">Transmembrane helix</keyword>
<accession>R4PVS2</accession>
<keyword evidence="4" id="KW-1185">Reference proteome</keyword>
<dbReference type="EMBL" id="CP005957">
    <property type="protein sequence ID" value="AGL62350.1"/>
    <property type="molecule type" value="Genomic_DNA"/>
</dbReference>
<feature type="signal peptide" evidence="2">
    <location>
        <begin position="1"/>
        <end position="35"/>
    </location>
</feature>
<keyword evidence="1" id="KW-0472">Membrane</keyword>
<evidence type="ECO:0000313" key="3">
    <source>
        <dbReference type="EMBL" id="AGL62350.1"/>
    </source>
</evidence>
<sequence length="518" mass="55107">MTLATSWRRRLGALVASVPLVAALGMSFGAAEAQAHTGDLTGVAVCQADGSYKAPVKLTTANVPAGNSGSTMWKLGTPSFQGTPTSAAGMDRGPVASVGNTTVTLGTLTFPGTTTGSPWVYAYTSWTPDGFARGSDNQITGMDGTCIPDNPGPRTVIGTVQKGTASCTTHEVEQFRVDTVIPQVWSATAKAYIDDPDKSHWTTVRVDLPSRPMTADEVKACPVPDVKQCVTTVGFPTDAVVYADVHTAADSPVDNVITSGPFTVNTQISVSVPTTNYKFTVIRIVAKDGTVLKTQQVTSTTACNTVIPDNPGPRTVIGTVQKGTASCTTHEVEQFRVDTVIPQVWSATAKAYIDDPDKSHWTTVRVDLPSRPMTADEVKACPVDVPPNPGPKTVVGNWQKIEGSGDCVTTYSVWEQQGTWSVPQIWSNGAYVNDPNTAHWTLVKVDKRSRPMTVAELKACPTSSDSDRGIDATPGLEGAAHNWVAILTPSGIVLLVGLLAIWTTLVLRRRRQPMEEEI</sequence>
<evidence type="ECO:0000256" key="2">
    <source>
        <dbReference type="SAM" id="SignalP"/>
    </source>
</evidence>
<proteinExistence type="predicted"/>
<keyword evidence="2" id="KW-0732">Signal</keyword>
<feature type="transmembrane region" description="Helical" evidence="1">
    <location>
        <begin position="483"/>
        <end position="507"/>
    </location>
</feature>
<evidence type="ECO:0000256" key="1">
    <source>
        <dbReference type="SAM" id="Phobius"/>
    </source>
</evidence>
<name>R4PVS2_9BACT</name>
<evidence type="ECO:0000313" key="4">
    <source>
        <dbReference type="Proteomes" id="UP000013893"/>
    </source>
</evidence>
<dbReference type="Proteomes" id="UP000013893">
    <property type="component" value="Chromosome"/>
</dbReference>
<reference evidence="3 4" key="1">
    <citation type="journal article" date="2013" name="Nat. Biotechnol.">
        <title>Genome sequences of rare, uncultured bacteria obtained by differential coverage binning of multiple metagenomes.</title>
        <authorList>
            <person name="Albertsen M."/>
            <person name="Hugenholtz P."/>
            <person name="Skarshewski A."/>
            <person name="Nielsen K.L."/>
            <person name="Tyson G.W."/>
            <person name="Nielsen P.H."/>
        </authorList>
    </citation>
    <scope>NUCLEOTIDE SEQUENCE [LARGE SCALE GENOMIC DNA]</scope>
    <source>
        <strain evidence="3">TM71</strain>
    </source>
</reference>
<protein>
    <submittedName>
        <fullName evidence="3">Uncharacterized protein</fullName>
    </submittedName>
</protein>
<dbReference type="AlphaFoldDB" id="R4PVS2"/>
<dbReference type="HOGENOM" id="CLU_525503_0_0_0"/>